<comment type="similarity">
    <text evidence="3">Belongs to the glycosyl hydrolase 18 family. Chitinase class II subfamily.</text>
</comment>
<dbReference type="InterPro" id="IPR001579">
    <property type="entry name" value="Glyco_hydro_18_chit_AS"/>
</dbReference>
<keyword evidence="8" id="KW-0378">Hydrolase</keyword>
<evidence type="ECO:0000256" key="3">
    <source>
        <dbReference type="ARBA" id="ARBA00009121"/>
    </source>
</evidence>
<evidence type="ECO:0000256" key="9">
    <source>
        <dbReference type="ARBA" id="ARBA00023024"/>
    </source>
</evidence>
<reference evidence="16" key="1">
    <citation type="journal article" date="2017" name="Nat. Commun.">
        <title>The North American bullfrog draft genome provides insight into hormonal regulation of long noncoding RNA.</title>
        <authorList>
            <person name="Hammond S.A."/>
            <person name="Warren R.L."/>
            <person name="Vandervalk B.P."/>
            <person name="Kucuk E."/>
            <person name="Khan H."/>
            <person name="Gibb E.A."/>
            <person name="Pandoh P."/>
            <person name="Kirk H."/>
            <person name="Zhao Y."/>
            <person name="Jones M."/>
            <person name="Mungall A.J."/>
            <person name="Coope R."/>
            <person name="Pleasance S."/>
            <person name="Moore R.A."/>
            <person name="Holt R.A."/>
            <person name="Round J.M."/>
            <person name="Ohora S."/>
            <person name="Walle B.V."/>
            <person name="Veldhoen N."/>
            <person name="Helbing C.C."/>
            <person name="Birol I."/>
        </authorList>
    </citation>
    <scope>NUCLEOTIDE SEQUENCE [LARGE SCALE GENOMIC DNA]</scope>
</reference>
<dbReference type="Gene3D" id="3.20.20.80">
    <property type="entry name" value="Glycosidases"/>
    <property type="match status" value="1"/>
</dbReference>
<name>A0A2G9QIF1_AQUCT</name>
<evidence type="ECO:0000259" key="14">
    <source>
        <dbReference type="PROSITE" id="PS51910"/>
    </source>
</evidence>
<keyword evidence="12" id="KW-0326">Glycosidase</keyword>
<comment type="subcellular location">
    <subcellularLocation>
        <location evidence="2">Secreted</location>
    </subcellularLocation>
</comment>
<dbReference type="GO" id="GO:0006032">
    <property type="term" value="P:chitin catabolic process"/>
    <property type="evidence" value="ECO:0007669"/>
    <property type="project" value="UniProtKB-KW"/>
</dbReference>
<keyword evidence="16" id="KW-1185">Reference proteome</keyword>
<dbReference type="GO" id="GO:0000272">
    <property type="term" value="P:polysaccharide catabolic process"/>
    <property type="evidence" value="ECO:0007669"/>
    <property type="project" value="UniProtKB-KW"/>
</dbReference>
<dbReference type="Proteomes" id="UP000228934">
    <property type="component" value="Unassembled WGS sequence"/>
</dbReference>
<evidence type="ECO:0000256" key="12">
    <source>
        <dbReference type="ARBA" id="ARBA00023295"/>
    </source>
</evidence>
<protein>
    <recommendedName>
        <fullName evidence="4">chitinase</fullName>
        <ecNumber evidence="4">3.2.1.14</ecNumber>
    </recommendedName>
</protein>
<keyword evidence="6" id="KW-0147">Chitin-binding</keyword>
<evidence type="ECO:0000256" key="7">
    <source>
        <dbReference type="ARBA" id="ARBA00022729"/>
    </source>
</evidence>
<sequence>MAKLILFTGSAFELSCYFTNWAQYRPGLGKFKPDNIDPCLCTHLIYAFAGMSNNQITTIEWNDVTLYSSFQNLKNQNGNLKTLLAIGGWNFGTAPFTQMVSTAQNRQTFITSVIKFLRQYGFDGLDFDWEYPGSRGSTPQDKALFTTLVQEMRAAFETEASQTNRPRLMVTAAVAGGISNIQAGYQIPQLAHRRAHSREEPSLMGSLTRNGGGMHPTAVGNISCGADIAGLQNSGGRTSTLNQTSLAINK</sequence>
<evidence type="ECO:0000256" key="10">
    <source>
        <dbReference type="ARBA" id="ARBA00023157"/>
    </source>
</evidence>
<dbReference type="Pfam" id="PF00704">
    <property type="entry name" value="Glyco_hydro_18"/>
    <property type="match status" value="1"/>
</dbReference>
<dbReference type="InterPro" id="IPR011583">
    <property type="entry name" value="Chitinase_II/V-like_cat"/>
</dbReference>
<dbReference type="GO" id="GO:0008061">
    <property type="term" value="F:chitin binding"/>
    <property type="evidence" value="ECO:0007669"/>
    <property type="project" value="UniProtKB-KW"/>
</dbReference>
<evidence type="ECO:0000313" key="16">
    <source>
        <dbReference type="Proteomes" id="UP000228934"/>
    </source>
</evidence>
<evidence type="ECO:0000256" key="2">
    <source>
        <dbReference type="ARBA" id="ARBA00004613"/>
    </source>
</evidence>
<dbReference type="InterPro" id="IPR017853">
    <property type="entry name" value="GH"/>
</dbReference>
<evidence type="ECO:0000256" key="8">
    <source>
        <dbReference type="ARBA" id="ARBA00022801"/>
    </source>
</evidence>
<dbReference type="OrthoDB" id="76388at2759"/>
<evidence type="ECO:0000256" key="13">
    <source>
        <dbReference type="ARBA" id="ARBA00023326"/>
    </source>
</evidence>
<dbReference type="EC" id="3.2.1.14" evidence="4"/>
<dbReference type="PANTHER" id="PTHR11177">
    <property type="entry name" value="CHITINASE"/>
    <property type="match status" value="1"/>
</dbReference>
<dbReference type="EMBL" id="KV975123">
    <property type="protein sequence ID" value="PIO15380.1"/>
    <property type="molecule type" value="Genomic_DNA"/>
</dbReference>
<accession>A0A2G9QIF1</accession>
<comment type="catalytic activity">
    <reaction evidence="1">
        <text>Random endo-hydrolysis of N-acetyl-beta-D-glucosaminide (1-&gt;4)-beta-linkages in chitin and chitodextrins.</text>
        <dbReference type="EC" id="3.2.1.14"/>
    </reaction>
</comment>
<dbReference type="AlphaFoldDB" id="A0A2G9QIF1"/>
<gene>
    <name evidence="15" type="ORF">AB205_0199400</name>
</gene>
<evidence type="ECO:0000256" key="6">
    <source>
        <dbReference type="ARBA" id="ARBA00022669"/>
    </source>
</evidence>
<dbReference type="SMART" id="SM00636">
    <property type="entry name" value="Glyco_18"/>
    <property type="match status" value="1"/>
</dbReference>
<dbReference type="InterPro" id="IPR001223">
    <property type="entry name" value="Glyco_hydro18_cat"/>
</dbReference>
<evidence type="ECO:0000256" key="11">
    <source>
        <dbReference type="ARBA" id="ARBA00023277"/>
    </source>
</evidence>
<dbReference type="PANTHER" id="PTHR11177:SF188">
    <property type="entry name" value="ACIDIC MAMMALIAN CHITINASE"/>
    <property type="match status" value="1"/>
</dbReference>
<keyword evidence="13" id="KW-0624">Polysaccharide degradation</keyword>
<dbReference type="InterPro" id="IPR050314">
    <property type="entry name" value="Glycosyl_Hydrlase_18"/>
</dbReference>
<evidence type="ECO:0000256" key="4">
    <source>
        <dbReference type="ARBA" id="ARBA00012729"/>
    </source>
</evidence>
<dbReference type="PROSITE" id="PS51910">
    <property type="entry name" value="GH18_2"/>
    <property type="match status" value="1"/>
</dbReference>
<proteinExistence type="inferred from homology"/>
<keyword evidence="5" id="KW-0964">Secreted</keyword>
<organism evidence="15 16">
    <name type="scientific">Aquarana catesbeiana</name>
    <name type="common">American bullfrog</name>
    <name type="synonym">Rana catesbeiana</name>
    <dbReference type="NCBI Taxonomy" id="8400"/>
    <lineage>
        <taxon>Eukaryota</taxon>
        <taxon>Metazoa</taxon>
        <taxon>Chordata</taxon>
        <taxon>Craniata</taxon>
        <taxon>Vertebrata</taxon>
        <taxon>Euteleostomi</taxon>
        <taxon>Amphibia</taxon>
        <taxon>Batrachia</taxon>
        <taxon>Anura</taxon>
        <taxon>Neobatrachia</taxon>
        <taxon>Ranoidea</taxon>
        <taxon>Ranidae</taxon>
        <taxon>Aquarana</taxon>
    </lineage>
</organism>
<keyword evidence="7" id="KW-0732">Signal</keyword>
<dbReference type="FunFam" id="3.20.20.80:FF:000081">
    <property type="entry name" value="Chitinase 1"/>
    <property type="match status" value="1"/>
</dbReference>
<keyword evidence="11" id="KW-0119">Carbohydrate metabolism</keyword>
<keyword evidence="9" id="KW-0146">Chitin degradation</keyword>
<evidence type="ECO:0000256" key="5">
    <source>
        <dbReference type="ARBA" id="ARBA00022525"/>
    </source>
</evidence>
<evidence type="ECO:0000256" key="1">
    <source>
        <dbReference type="ARBA" id="ARBA00000822"/>
    </source>
</evidence>
<keyword evidence="10" id="KW-1015">Disulfide bond</keyword>
<dbReference type="SUPFAM" id="SSF51445">
    <property type="entry name" value="(Trans)glycosidases"/>
    <property type="match status" value="1"/>
</dbReference>
<evidence type="ECO:0000313" key="15">
    <source>
        <dbReference type="EMBL" id="PIO15380.1"/>
    </source>
</evidence>
<feature type="domain" description="GH18" evidence="14">
    <location>
        <begin position="12"/>
        <end position="250"/>
    </location>
</feature>
<dbReference type="GO" id="GO:0008843">
    <property type="term" value="F:endochitinase activity"/>
    <property type="evidence" value="ECO:0007669"/>
    <property type="project" value="UniProtKB-EC"/>
</dbReference>
<dbReference type="PROSITE" id="PS01095">
    <property type="entry name" value="GH18_1"/>
    <property type="match status" value="1"/>
</dbReference>
<dbReference type="GO" id="GO:0005576">
    <property type="term" value="C:extracellular region"/>
    <property type="evidence" value="ECO:0007669"/>
    <property type="project" value="UniProtKB-SubCell"/>
</dbReference>